<evidence type="ECO:0000256" key="5">
    <source>
        <dbReference type="ARBA" id="ARBA00023130"/>
    </source>
</evidence>
<evidence type="ECO:0000256" key="4">
    <source>
        <dbReference type="ARBA" id="ARBA00022989"/>
    </source>
</evidence>
<name>A0A8C3GZQ1_CORMO</name>
<keyword evidence="6" id="KW-0472">Membrane</keyword>
<protein>
    <submittedName>
        <fullName evidence="10">Uncharacterized protein</fullName>
    </submittedName>
</protein>
<evidence type="ECO:0000256" key="7">
    <source>
        <dbReference type="ARBA" id="ARBA00023157"/>
    </source>
</evidence>
<dbReference type="InterPro" id="IPR000353">
    <property type="entry name" value="MHC_II_b_N"/>
</dbReference>
<proteinExistence type="predicted"/>
<organism evidence="10 11">
    <name type="scientific">Corvus moneduloides</name>
    <name type="common">New Caledonian crow</name>
    <dbReference type="NCBI Taxonomy" id="1196302"/>
    <lineage>
        <taxon>Eukaryota</taxon>
        <taxon>Metazoa</taxon>
        <taxon>Chordata</taxon>
        <taxon>Craniata</taxon>
        <taxon>Vertebrata</taxon>
        <taxon>Euteleostomi</taxon>
        <taxon>Archelosauria</taxon>
        <taxon>Archosauria</taxon>
        <taxon>Dinosauria</taxon>
        <taxon>Saurischia</taxon>
        <taxon>Theropoda</taxon>
        <taxon>Coelurosauria</taxon>
        <taxon>Aves</taxon>
        <taxon>Neognathae</taxon>
        <taxon>Neoaves</taxon>
        <taxon>Telluraves</taxon>
        <taxon>Australaves</taxon>
        <taxon>Passeriformes</taxon>
        <taxon>Corvoidea</taxon>
        <taxon>Corvidae</taxon>
        <taxon>Corvus</taxon>
    </lineage>
</organism>
<evidence type="ECO:0000256" key="1">
    <source>
        <dbReference type="ARBA" id="ARBA00004479"/>
    </source>
</evidence>
<dbReference type="SMART" id="SM00407">
    <property type="entry name" value="IGc1"/>
    <property type="match status" value="1"/>
</dbReference>
<reference evidence="11" key="1">
    <citation type="submission" date="2019-10" db="EMBL/GenBank/DDBJ databases">
        <title>Corvus moneduloides (New Caledonian crow) genome, bCorMon1, primary haplotype.</title>
        <authorList>
            <person name="Rutz C."/>
            <person name="Fungtammasan C."/>
            <person name="Mountcastle J."/>
            <person name="Formenti G."/>
            <person name="Chow W."/>
            <person name="Howe K."/>
            <person name="Steele M.P."/>
            <person name="Fernandes J."/>
            <person name="Gilbert M.T.P."/>
            <person name="Fedrigo O."/>
            <person name="Jarvis E.D."/>
            <person name="Gemmell N."/>
        </authorList>
    </citation>
    <scope>NUCLEOTIDE SEQUENCE [LARGE SCALE GENOMIC DNA]</scope>
</reference>
<dbReference type="InterPro" id="IPR011162">
    <property type="entry name" value="MHC_I/II-like_Ag-recog"/>
</dbReference>
<dbReference type="Pfam" id="PF07654">
    <property type="entry name" value="C1-set"/>
    <property type="match status" value="1"/>
</dbReference>
<dbReference type="GO" id="GO:0042613">
    <property type="term" value="C:MHC class II protein complex"/>
    <property type="evidence" value="ECO:0007669"/>
    <property type="project" value="UniProtKB-KW"/>
</dbReference>
<dbReference type="SUPFAM" id="SSF48726">
    <property type="entry name" value="Immunoglobulin"/>
    <property type="match status" value="1"/>
</dbReference>
<evidence type="ECO:0000256" key="8">
    <source>
        <dbReference type="ARBA" id="ARBA00023180"/>
    </source>
</evidence>
<evidence type="ECO:0000256" key="6">
    <source>
        <dbReference type="ARBA" id="ARBA00023136"/>
    </source>
</evidence>
<dbReference type="Pfam" id="PF00969">
    <property type="entry name" value="MHC_II_beta"/>
    <property type="match status" value="1"/>
</dbReference>
<dbReference type="Ensembl" id="ENSCMUT00000017627.2">
    <property type="protein sequence ID" value="ENSCMUP00000016420.2"/>
    <property type="gene ID" value="ENSCMUG00000009824.2"/>
</dbReference>
<reference evidence="10" key="3">
    <citation type="submission" date="2025-09" db="UniProtKB">
        <authorList>
            <consortium name="Ensembl"/>
        </authorList>
    </citation>
    <scope>IDENTIFICATION</scope>
</reference>
<reference evidence="10" key="2">
    <citation type="submission" date="2025-08" db="UniProtKB">
        <authorList>
            <consortium name="Ensembl"/>
        </authorList>
    </citation>
    <scope>IDENTIFICATION</scope>
</reference>
<dbReference type="PANTHER" id="PTHR19944">
    <property type="entry name" value="MHC CLASS II-RELATED"/>
    <property type="match status" value="1"/>
</dbReference>
<dbReference type="SMART" id="SM00921">
    <property type="entry name" value="MHC_II_beta"/>
    <property type="match status" value="1"/>
</dbReference>
<accession>A0A8U7N9G4</accession>
<dbReference type="InterPro" id="IPR003597">
    <property type="entry name" value="Ig_C1-set"/>
</dbReference>
<keyword evidence="4" id="KW-1133">Transmembrane helix</keyword>
<sequence length="230" mass="25403">MGRRGVRGGDPGGPPELGGSVFQFFGTAECHFINGTERVRFVDTYFYNRLQYMIFDSDVGHYVGFTPYGEKQAQAANSDPQWMEDRRTAVDTYCRHNYEVSTPFLVERRVPPSVSISLVPSSSQPSPGRLLCSVMDFYPAEIQVRWFQGQQELSGHVVATDIVPNGDWTYQLLVLLEIPPQRGLSYTCQVEHVSLEQPLSLHWGTARPHSAGGSGGGTGGAGRGIGLCWE</sequence>
<dbReference type="FunFam" id="3.10.320.10:FF:000001">
    <property type="entry name" value="HLA class II histocompatibility antigen, DRB1-1 beta chain"/>
    <property type="match status" value="1"/>
</dbReference>
<dbReference type="Gene3D" id="2.60.40.10">
    <property type="entry name" value="Immunoglobulins"/>
    <property type="match status" value="1"/>
</dbReference>
<dbReference type="InterPro" id="IPR050160">
    <property type="entry name" value="MHC/Immunoglobulin"/>
</dbReference>
<accession>A0A8C3GZQ1</accession>
<dbReference type="Proteomes" id="UP000694553">
    <property type="component" value="Unassembled WGS sequence"/>
</dbReference>
<keyword evidence="2" id="KW-0812">Transmembrane</keyword>
<dbReference type="SUPFAM" id="SSF54452">
    <property type="entry name" value="MHC antigen-recognition domain"/>
    <property type="match status" value="1"/>
</dbReference>
<evidence type="ECO:0000313" key="10">
    <source>
        <dbReference type="Ensembl" id="ENSCMUP00000016420.2"/>
    </source>
</evidence>
<dbReference type="InterPro" id="IPR007110">
    <property type="entry name" value="Ig-like_dom"/>
</dbReference>
<dbReference type="GO" id="GO:0002250">
    <property type="term" value="P:adaptive immune response"/>
    <property type="evidence" value="ECO:0007669"/>
    <property type="project" value="UniProtKB-KW"/>
</dbReference>
<dbReference type="PANTHER" id="PTHR19944:SF99">
    <property type="entry name" value="HLA CLASS II HISTOCOMPATIBILITY ANTIGEN, DRB1 BETA CHAIN"/>
    <property type="match status" value="1"/>
</dbReference>
<dbReference type="AlphaFoldDB" id="A0A8C3GZQ1"/>
<dbReference type="InterPro" id="IPR013783">
    <property type="entry name" value="Ig-like_fold"/>
</dbReference>
<evidence type="ECO:0000256" key="2">
    <source>
        <dbReference type="ARBA" id="ARBA00022692"/>
    </source>
</evidence>
<evidence type="ECO:0000256" key="3">
    <source>
        <dbReference type="ARBA" id="ARBA00022859"/>
    </source>
</evidence>
<keyword evidence="3" id="KW-0391">Immunity</keyword>
<keyword evidence="5" id="KW-1064">Adaptive immunity</keyword>
<dbReference type="PROSITE" id="PS50835">
    <property type="entry name" value="IG_LIKE"/>
    <property type="match status" value="1"/>
</dbReference>
<dbReference type="PROSITE" id="PS00290">
    <property type="entry name" value="IG_MHC"/>
    <property type="match status" value="1"/>
</dbReference>
<keyword evidence="8" id="KW-0325">Glycoprotein</keyword>
<keyword evidence="9" id="KW-0491">MHC II</keyword>
<dbReference type="InterPro" id="IPR003006">
    <property type="entry name" value="Ig/MHC_CS"/>
</dbReference>
<evidence type="ECO:0000256" key="9">
    <source>
        <dbReference type="ARBA" id="ARBA00023182"/>
    </source>
</evidence>
<dbReference type="InterPro" id="IPR036179">
    <property type="entry name" value="Ig-like_dom_sf"/>
</dbReference>
<keyword evidence="11" id="KW-1185">Reference proteome</keyword>
<comment type="subcellular location">
    <subcellularLocation>
        <location evidence="1">Membrane</location>
        <topology evidence="1">Single-pass type I membrane protein</topology>
    </subcellularLocation>
</comment>
<keyword evidence="7" id="KW-1015">Disulfide bond</keyword>
<dbReference type="InterPro" id="IPR014745">
    <property type="entry name" value="MHC_II_a/b_N"/>
</dbReference>
<dbReference type="GO" id="GO:0002504">
    <property type="term" value="P:antigen processing and presentation of peptide or polysaccharide antigen via MHC class II"/>
    <property type="evidence" value="ECO:0007669"/>
    <property type="project" value="UniProtKB-KW"/>
</dbReference>
<dbReference type="Gene3D" id="3.10.320.10">
    <property type="entry name" value="Class II Histocompatibility Antigen, M Beta Chain, Chain B, domain 1"/>
    <property type="match status" value="1"/>
</dbReference>
<evidence type="ECO:0000313" key="11">
    <source>
        <dbReference type="Proteomes" id="UP000694553"/>
    </source>
</evidence>